<dbReference type="EMBL" id="CP111027">
    <property type="protein sequence ID" value="WAR29426.1"/>
    <property type="molecule type" value="Genomic_DNA"/>
</dbReference>
<evidence type="ECO:0008006" key="4">
    <source>
        <dbReference type="Google" id="ProtNLM"/>
    </source>
</evidence>
<organism evidence="1 3">
    <name type="scientific">Mya arenaria</name>
    <name type="common">Soft-shell clam</name>
    <dbReference type="NCBI Taxonomy" id="6604"/>
    <lineage>
        <taxon>Eukaryota</taxon>
        <taxon>Metazoa</taxon>
        <taxon>Spiralia</taxon>
        <taxon>Lophotrochozoa</taxon>
        <taxon>Mollusca</taxon>
        <taxon>Bivalvia</taxon>
        <taxon>Autobranchia</taxon>
        <taxon>Heteroconchia</taxon>
        <taxon>Euheterodonta</taxon>
        <taxon>Imparidentia</taxon>
        <taxon>Neoheterodontei</taxon>
        <taxon>Myida</taxon>
        <taxon>Myoidea</taxon>
        <taxon>Myidae</taxon>
        <taxon>Mya</taxon>
    </lineage>
</organism>
<reference evidence="1" key="1">
    <citation type="submission" date="2022-11" db="EMBL/GenBank/DDBJ databases">
        <title>Centuries of genome instability and evolution in soft-shell clam transmissible cancer (bioRxiv).</title>
        <authorList>
            <person name="Hart S.F.M."/>
            <person name="Yonemitsu M.A."/>
            <person name="Giersch R.M."/>
            <person name="Beal B.F."/>
            <person name="Arriagada G."/>
            <person name="Davis B.W."/>
            <person name="Ostrander E.A."/>
            <person name="Goff S.P."/>
            <person name="Metzger M.J."/>
        </authorList>
    </citation>
    <scope>NUCLEOTIDE SEQUENCE</scope>
    <source>
        <strain evidence="1">MELC-2E11</strain>
        <tissue evidence="1">Siphon/mantle</tissue>
    </source>
</reference>
<dbReference type="PANTHER" id="PTHR35083">
    <property type="entry name" value="RGD1565685 PROTEIN"/>
    <property type="match status" value="1"/>
</dbReference>
<evidence type="ECO:0000313" key="3">
    <source>
        <dbReference type="Proteomes" id="UP001164746"/>
    </source>
</evidence>
<dbReference type="InterPro" id="IPR027897">
    <property type="entry name" value="DUF4559"/>
</dbReference>
<gene>
    <name evidence="1" type="ORF">MAR_002994</name>
    <name evidence="2" type="ORF">MAR_003009</name>
</gene>
<name>A0ABY7GE08_MYAAR</name>
<proteinExistence type="predicted"/>
<dbReference type="PANTHER" id="PTHR35083:SF1">
    <property type="entry name" value="RGD1565685 PROTEIN"/>
    <property type="match status" value="1"/>
</dbReference>
<dbReference type="EMBL" id="CP111027">
    <property type="protein sequence ID" value="WAR29441.1"/>
    <property type="molecule type" value="Genomic_DNA"/>
</dbReference>
<keyword evidence="3" id="KW-1185">Reference proteome</keyword>
<dbReference type="Proteomes" id="UP001164746">
    <property type="component" value="Chromosome 16"/>
</dbReference>
<evidence type="ECO:0000313" key="1">
    <source>
        <dbReference type="EMBL" id="WAR29426.1"/>
    </source>
</evidence>
<dbReference type="Pfam" id="PF15112">
    <property type="entry name" value="DUF4559"/>
    <property type="match status" value="1"/>
</dbReference>
<protein>
    <recommendedName>
        <fullName evidence="4">DZIP3-like HEPN domain-containing protein</fullName>
    </recommendedName>
</protein>
<evidence type="ECO:0000313" key="2">
    <source>
        <dbReference type="EMBL" id="WAR29441.1"/>
    </source>
</evidence>
<accession>A0ABY7GE08</accession>
<sequence>MAESIETKHENWLRVVWGLLYVREGLQGYVDTKGKEQYETFMNNVNGKCNNQTCNQCQVNSKCQNGTTKVTEKSRFRPGHFCDEMNKNIQNNHVRIKPLWTNTDSTKWQDPHDGYWEVAKCYLSTSGYLDKTGPNQVRDIRNKTLHDACYELDGQTADICLDKMITVLEDQQELIYDAFAKQAAIQIRKIKAKTENPPAIMTEPFRKLLRMNLNVEMALTEIEKLMNDRLRKNLQQLIVDGNDYL</sequence>